<accession>A0A6L2MHK2</accession>
<evidence type="ECO:0000256" key="2">
    <source>
        <dbReference type="SAM" id="MobiDB-lite"/>
    </source>
</evidence>
<dbReference type="EMBL" id="BKCJ010006687">
    <property type="protein sequence ID" value="GEU73431.1"/>
    <property type="molecule type" value="Genomic_DNA"/>
</dbReference>
<feature type="region of interest" description="Disordered" evidence="2">
    <location>
        <begin position="1"/>
        <end position="43"/>
    </location>
</feature>
<name>A0A6L2MHK2_TANCI</name>
<feature type="region of interest" description="Disordered" evidence="2">
    <location>
        <begin position="504"/>
        <end position="526"/>
    </location>
</feature>
<organism evidence="3">
    <name type="scientific">Tanacetum cinerariifolium</name>
    <name type="common">Dalmatian daisy</name>
    <name type="synonym">Chrysanthemum cinerariifolium</name>
    <dbReference type="NCBI Taxonomy" id="118510"/>
    <lineage>
        <taxon>Eukaryota</taxon>
        <taxon>Viridiplantae</taxon>
        <taxon>Streptophyta</taxon>
        <taxon>Embryophyta</taxon>
        <taxon>Tracheophyta</taxon>
        <taxon>Spermatophyta</taxon>
        <taxon>Magnoliopsida</taxon>
        <taxon>eudicotyledons</taxon>
        <taxon>Gunneridae</taxon>
        <taxon>Pentapetalae</taxon>
        <taxon>asterids</taxon>
        <taxon>campanulids</taxon>
        <taxon>Asterales</taxon>
        <taxon>Asteraceae</taxon>
        <taxon>Asteroideae</taxon>
        <taxon>Anthemideae</taxon>
        <taxon>Anthemidinae</taxon>
        <taxon>Tanacetum</taxon>
    </lineage>
</organism>
<protein>
    <submittedName>
        <fullName evidence="3">Retrovirus-related Pol polyprotein from transposon TNT 1-94</fullName>
    </submittedName>
</protein>
<reference evidence="3" key="1">
    <citation type="journal article" date="2019" name="Sci. Rep.">
        <title>Draft genome of Tanacetum cinerariifolium, the natural source of mosquito coil.</title>
        <authorList>
            <person name="Yamashiro T."/>
            <person name="Shiraishi A."/>
            <person name="Satake H."/>
            <person name="Nakayama K."/>
        </authorList>
    </citation>
    <scope>NUCLEOTIDE SEQUENCE</scope>
</reference>
<keyword evidence="1" id="KW-0175">Coiled coil</keyword>
<feature type="compositionally biased region" description="Pro residues" evidence="2">
    <location>
        <begin position="1"/>
        <end position="14"/>
    </location>
</feature>
<feature type="coiled-coil region" evidence="1">
    <location>
        <begin position="381"/>
        <end position="439"/>
    </location>
</feature>
<comment type="caution">
    <text evidence="3">The sequence shown here is derived from an EMBL/GenBank/DDBJ whole genome shotgun (WGS) entry which is preliminary data.</text>
</comment>
<feature type="compositionally biased region" description="Polar residues" evidence="2">
    <location>
        <begin position="24"/>
        <end position="37"/>
    </location>
</feature>
<evidence type="ECO:0000313" key="3">
    <source>
        <dbReference type="EMBL" id="GEU73431.1"/>
    </source>
</evidence>
<dbReference type="AlphaFoldDB" id="A0A6L2MHK2"/>
<proteinExistence type="predicted"/>
<gene>
    <name evidence="3" type="ORF">Tci_045409</name>
</gene>
<evidence type="ECO:0000256" key="1">
    <source>
        <dbReference type="SAM" id="Coils"/>
    </source>
</evidence>
<sequence>MSGTVPPIPPPPGTNPGNSASPNRVDTISNDSTNDTGGSHVKNVPDFDVEDFSSWKDKFLVYLNGLDPYLLEILENKHFDRRLANQDKRLKSIIISCLPNDAMKYLIKCTTAQSRWNDLILAHEGPFDTRDTKIDALRLKFNAFKAMEDSIMSGTVPPIPPPPGTNPGNSASPNRVDTISNDSTNDTGGSHVKNVPDFDVEDFSSWKDKFLVYLNGLDPYLLEILENKHFDRRLANQDKRLKSIIISCLPNDAMKYLIKCTTAQSRWNDLILAHEGPFDTRDTKIDALRLKFNAFKAMEGLIDQIYESETQRFTIQSSTSKALISNTCIQDSDSDDEESLSSKDEGVTTVKSFMAILEDETTVGKVNARPGQWVEITMKKRKNLLSKFNSLKQELSSCNSELVDLKDTKVHKISLQHEISRLNLENESLRDEKEEEKGRKQFPQRKLCLPRQTSLPQRLFLRSPLTLSLNVKIKNLCILFLSSHRPSQLTKHVVDKESLVKVTKKKAQTKSHSVPNPSPAKKANSSTEQLLLTLMEEYCGFNDHHSDECEYYPGCDICDSIAHETANCTKKTSSNNKKPRIAK</sequence>
<feature type="region of interest" description="Disordered" evidence="2">
    <location>
        <begin position="153"/>
        <end position="191"/>
    </location>
</feature>
<feature type="compositionally biased region" description="Polar residues" evidence="2">
    <location>
        <begin position="175"/>
        <end position="188"/>
    </location>
</feature>